<keyword evidence="1" id="KW-0732">Signal</keyword>
<dbReference type="Pfam" id="PF11675">
    <property type="entry name" value="DUF3271"/>
    <property type="match status" value="1"/>
</dbReference>
<dbReference type="InterPro" id="IPR021689">
    <property type="entry name" value="DUF3271"/>
</dbReference>
<gene>
    <name evidence="2" type="ORF">PCHDS_000516100</name>
</gene>
<evidence type="ECO:0000256" key="1">
    <source>
        <dbReference type="SAM" id="SignalP"/>
    </source>
</evidence>
<evidence type="ECO:0008006" key="3">
    <source>
        <dbReference type="Google" id="ProtNLM"/>
    </source>
</evidence>
<feature type="signal peptide" evidence="1">
    <location>
        <begin position="1"/>
        <end position="19"/>
    </location>
</feature>
<feature type="chain" id="PRO_5008749852" description="Fam-d protein" evidence="1">
    <location>
        <begin position="20"/>
        <end position="241"/>
    </location>
</feature>
<dbReference type="AlphaFoldDB" id="A0A1C6WIA5"/>
<dbReference type="EMBL" id="FMIN01000234">
    <property type="protein sequence ID" value="SCL87496.1"/>
    <property type="molecule type" value="Genomic_DNA"/>
</dbReference>
<proteinExistence type="predicted"/>
<reference evidence="2" key="1">
    <citation type="submission" date="2016-08" db="EMBL/GenBank/DDBJ databases">
        <authorList>
            <consortium name="Pathogen Informatics"/>
        </authorList>
    </citation>
    <scope>NUCLEOTIDE SEQUENCE</scope>
    <source>
        <strain evidence="2">DS</strain>
    </source>
</reference>
<accession>A0A1C6WIA5</accession>
<organism evidence="2">
    <name type="scientific">Plasmodium chabaudi adami</name>
    <dbReference type="NCBI Taxonomy" id="5826"/>
    <lineage>
        <taxon>Eukaryota</taxon>
        <taxon>Sar</taxon>
        <taxon>Alveolata</taxon>
        <taxon>Apicomplexa</taxon>
        <taxon>Aconoidasida</taxon>
        <taxon>Haemosporida</taxon>
        <taxon>Plasmodiidae</taxon>
        <taxon>Plasmodium</taxon>
        <taxon>Plasmodium (Vinckeia)</taxon>
    </lineage>
</organism>
<evidence type="ECO:0000313" key="2">
    <source>
        <dbReference type="EMBL" id="SCL87496.1"/>
    </source>
</evidence>
<dbReference type="Proteomes" id="UP000507536">
    <property type="component" value="Unassembled WGS sequence"/>
</dbReference>
<name>A0A1C6WIA5_PLACE</name>
<protein>
    <recommendedName>
        <fullName evidence="3">Fam-d protein</fullName>
    </recommendedName>
</protein>
<sequence length="241" mass="28057">MLNIIFSFFILAIFSNIKAASFQGTNNSSPKPIAYYSVAQATILFANNTNNHILHLKSVNDILGDESKNIKYTFEDNDNRYFKKMISKNRTSELQIGTSYFVTYIKANIKHLFSQYIDKYDFENKYDDNLKKLAKDLKTLIYDPFKKRFGQGLIKYENEPKDDQINKRTKKIFNVLMQFSDMKVKGYFIKMRKDGTDIGLCKNKSLYFNININKNDANVTHEFTFPTLYIAKLVSKPIGKS</sequence>